<protein>
    <submittedName>
        <fullName evidence="2">Uncharacterized protein</fullName>
    </submittedName>
</protein>
<dbReference type="EMBL" id="MN988534">
    <property type="protein sequence ID" value="QIG73943.1"/>
    <property type="molecule type" value="Genomic_DNA"/>
</dbReference>
<organism evidence="2 3">
    <name type="scientific">Rhizobium phage RHph_N34</name>
    <dbReference type="NCBI Taxonomy" id="2509586"/>
    <lineage>
        <taxon>Viruses</taxon>
        <taxon>Duplodnaviria</taxon>
        <taxon>Heunggongvirae</taxon>
        <taxon>Uroviricota</taxon>
        <taxon>Caudoviricetes</taxon>
        <taxon>Pootjesviridae</taxon>
        <taxon>Staniewskivirinae</taxon>
        <taxon>Trinifflemingvirus</taxon>
        <taxon>Trinifflemingvirus N34</taxon>
    </lineage>
</organism>
<feature type="transmembrane region" description="Helical" evidence="1">
    <location>
        <begin position="7"/>
        <end position="26"/>
    </location>
</feature>
<reference evidence="2 3" key="1">
    <citation type="submission" date="2020-01" db="EMBL/GenBank/DDBJ databases">
        <title>Patterns of diversity and host range of bacteriophage communities associated with bean-nodulatin bacteria.</title>
        <authorList>
            <person name="Vann Cauwenberghe J."/>
            <person name="Santamaria R.I."/>
            <person name="Bustos P."/>
            <person name="Juarez S."/>
            <person name="Gonzalez V."/>
        </authorList>
    </citation>
    <scope>NUCLEOTIDE SEQUENCE [LARGE SCALE GENOMIC DNA]</scope>
    <source>
        <strain evidence="3">RHph</strain>
    </source>
</reference>
<evidence type="ECO:0000313" key="3">
    <source>
        <dbReference type="Proteomes" id="UP000646667"/>
    </source>
</evidence>
<evidence type="ECO:0000256" key="1">
    <source>
        <dbReference type="SAM" id="Phobius"/>
    </source>
</evidence>
<keyword evidence="1" id="KW-1133">Transmembrane helix</keyword>
<name>A0A7S5UZZ9_9CAUD</name>
<dbReference type="Proteomes" id="UP000646667">
    <property type="component" value="Segment"/>
</dbReference>
<proteinExistence type="predicted"/>
<accession>A0A7S5UZZ9</accession>
<gene>
    <name evidence="2" type="ORF">EVC06_168</name>
</gene>
<keyword evidence="1" id="KW-0812">Transmembrane</keyword>
<evidence type="ECO:0000313" key="2">
    <source>
        <dbReference type="EMBL" id="QIG73943.1"/>
    </source>
</evidence>
<keyword evidence="3" id="KW-1185">Reference proteome</keyword>
<sequence length="55" mass="6163">MSKMQQVIFGLIFGVAFLAGGLFIIIPNQFKLRECAEQNNVYACKFIAVPKEKTP</sequence>
<keyword evidence="1" id="KW-0472">Membrane</keyword>